<evidence type="ECO:0000256" key="2">
    <source>
        <dbReference type="ARBA" id="ARBA00023295"/>
    </source>
</evidence>
<keyword evidence="5" id="KW-1185">Reference proteome</keyword>
<evidence type="ECO:0000313" key="4">
    <source>
        <dbReference type="EMBL" id="GII24986.1"/>
    </source>
</evidence>
<name>A0A8J3TGA3_9ACTN</name>
<dbReference type="PANTHER" id="PTHR11452:SF75">
    <property type="entry name" value="ALPHA-GALACTOSIDASE MEL1"/>
    <property type="match status" value="1"/>
</dbReference>
<sequence length="102" mass="10550">MVDIFEGVDHPCDGCLWRTTGDISDNYASMLSIAKANMALNRYAGPGHWNDPDSGLLTTADPAAALSADVAGAGVVRLIVTDGGDGNNSDHADWADAKLTCA</sequence>
<organism evidence="4 5">
    <name type="scientific">Planosporangium mesophilum</name>
    <dbReference type="NCBI Taxonomy" id="689768"/>
    <lineage>
        <taxon>Bacteria</taxon>
        <taxon>Bacillati</taxon>
        <taxon>Actinomycetota</taxon>
        <taxon>Actinomycetes</taxon>
        <taxon>Micromonosporales</taxon>
        <taxon>Micromonosporaceae</taxon>
        <taxon>Planosporangium</taxon>
    </lineage>
</organism>
<dbReference type="SUPFAM" id="SSF51445">
    <property type="entry name" value="(Trans)glycosidases"/>
    <property type="match status" value="1"/>
</dbReference>
<comment type="caution">
    <text evidence="4">The sequence shown here is derived from an EMBL/GenBank/DDBJ whole genome shotgun (WGS) entry which is preliminary data.</text>
</comment>
<dbReference type="InterPro" id="IPR002241">
    <property type="entry name" value="Glyco_hydro_27"/>
</dbReference>
<dbReference type="Proteomes" id="UP000599074">
    <property type="component" value="Unassembled WGS sequence"/>
</dbReference>
<feature type="domain" description="Glycosyl hydrolase family 98 putative carbohydrate-binding module" evidence="3">
    <location>
        <begin position="1"/>
        <end position="101"/>
    </location>
</feature>
<dbReference type="EMBL" id="BOON01000044">
    <property type="protein sequence ID" value="GII24986.1"/>
    <property type="molecule type" value="Genomic_DNA"/>
</dbReference>
<dbReference type="SUPFAM" id="SSF49785">
    <property type="entry name" value="Galactose-binding domain-like"/>
    <property type="match status" value="1"/>
</dbReference>
<dbReference type="InterPro" id="IPR017853">
    <property type="entry name" value="GH"/>
</dbReference>
<keyword evidence="1" id="KW-0378">Hydrolase</keyword>
<dbReference type="AlphaFoldDB" id="A0A8J3TGA3"/>
<proteinExistence type="predicted"/>
<dbReference type="PANTHER" id="PTHR11452">
    <property type="entry name" value="ALPHA-GALACTOSIDASE/ALPHA-N-ACETYLGALACTOSAMINIDASE"/>
    <property type="match status" value="1"/>
</dbReference>
<dbReference type="InterPro" id="IPR008979">
    <property type="entry name" value="Galactose-bd-like_sf"/>
</dbReference>
<accession>A0A8J3TGA3</accession>
<dbReference type="GO" id="GO:0004553">
    <property type="term" value="F:hydrolase activity, hydrolyzing O-glycosyl compounds"/>
    <property type="evidence" value="ECO:0007669"/>
    <property type="project" value="InterPro"/>
</dbReference>
<dbReference type="SMART" id="SM00776">
    <property type="entry name" value="NPCBM"/>
    <property type="match status" value="1"/>
</dbReference>
<dbReference type="InterPro" id="IPR013222">
    <property type="entry name" value="Glyco_hyd_98_carb-bd"/>
</dbReference>
<dbReference type="GO" id="GO:0005975">
    <property type="term" value="P:carbohydrate metabolic process"/>
    <property type="evidence" value="ECO:0007669"/>
    <property type="project" value="InterPro"/>
</dbReference>
<evidence type="ECO:0000256" key="1">
    <source>
        <dbReference type="ARBA" id="ARBA00022801"/>
    </source>
</evidence>
<dbReference type="Pfam" id="PF08305">
    <property type="entry name" value="NPCBM"/>
    <property type="match status" value="1"/>
</dbReference>
<evidence type="ECO:0000259" key="3">
    <source>
        <dbReference type="SMART" id="SM00776"/>
    </source>
</evidence>
<dbReference type="Gene3D" id="2.60.120.1060">
    <property type="entry name" value="NPCBM/NEW2 domain"/>
    <property type="match status" value="1"/>
</dbReference>
<gene>
    <name evidence="4" type="ORF">Pme01_45830</name>
</gene>
<evidence type="ECO:0000313" key="5">
    <source>
        <dbReference type="Proteomes" id="UP000599074"/>
    </source>
</evidence>
<keyword evidence="2" id="KW-0326">Glycosidase</keyword>
<dbReference type="RefSeq" id="WP_168114113.1">
    <property type="nucleotide sequence ID" value="NZ_BOON01000044.1"/>
</dbReference>
<reference evidence="4" key="1">
    <citation type="submission" date="2021-01" db="EMBL/GenBank/DDBJ databases">
        <title>Whole genome shotgun sequence of Planosporangium mesophilum NBRC 109066.</title>
        <authorList>
            <person name="Komaki H."/>
            <person name="Tamura T."/>
        </authorList>
    </citation>
    <scope>NUCLEOTIDE SEQUENCE</scope>
    <source>
        <strain evidence="4">NBRC 109066</strain>
    </source>
</reference>
<protein>
    <recommendedName>
        <fullName evidence="3">Glycosyl hydrolase family 98 putative carbohydrate-binding module domain-containing protein</fullName>
    </recommendedName>
</protein>
<dbReference type="InterPro" id="IPR038637">
    <property type="entry name" value="NPCBM_sf"/>
</dbReference>